<protein>
    <recommendedName>
        <fullName evidence="2">histidine kinase</fullName>
        <ecNumber evidence="2">2.7.13.3</ecNumber>
    </recommendedName>
</protein>
<keyword evidence="6 13" id="KW-0418">Kinase</keyword>
<proteinExistence type="predicted"/>
<feature type="region of interest" description="Disordered" evidence="9">
    <location>
        <begin position="299"/>
        <end position="331"/>
    </location>
</feature>
<dbReference type="Proteomes" id="UP001204524">
    <property type="component" value="Unassembled WGS sequence"/>
</dbReference>
<evidence type="ECO:0000256" key="10">
    <source>
        <dbReference type="SAM" id="Phobius"/>
    </source>
</evidence>
<feature type="domain" description="Histidine kinase/HSP90-like ATPase" evidence="11">
    <location>
        <begin position="366"/>
        <end position="454"/>
    </location>
</feature>
<dbReference type="GO" id="GO:0016301">
    <property type="term" value="F:kinase activity"/>
    <property type="evidence" value="ECO:0007669"/>
    <property type="project" value="UniProtKB-KW"/>
</dbReference>
<keyword evidence="14" id="KW-1185">Reference proteome</keyword>
<dbReference type="SUPFAM" id="SSF55874">
    <property type="entry name" value="ATPase domain of HSP90 chaperone/DNA topoisomerase II/histidine kinase"/>
    <property type="match status" value="1"/>
</dbReference>
<keyword evidence="10" id="KW-1133">Transmembrane helix</keyword>
<dbReference type="InterPro" id="IPR011712">
    <property type="entry name" value="Sig_transdc_His_kin_sub3_dim/P"/>
</dbReference>
<dbReference type="InterPro" id="IPR050482">
    <property type="entry name" value="Sensor_HK_TwoCompSys"/>
</dbReference>
<keyword evidence="8" id="KW-0902">Two-component regulatory system</keyword>
<evidence type="ECO:0000256" key="5">
    <source>
        <dbReference type="ARBA" id="ARBA00022741"/>
    </source>
</evidence>
<evidence type="ECO:0000256" key="1">
    <source>
        <dbReference type="ARBA" id="ARBA00000085"/>
    </source>
</evidence>
<feature type="transmembrane region" description="Helical" evidence="10">
    <location>
        <begin position="113"/>
        <end position="130"/>
    </location>
</feature>
<evidence type="ECO:0000256" key="7">
    <source>
        <dbReference type="ARBA" id="ARBA00022840"/>
    </source>
</evidence>
<evidence type="ECO:0000313" key="14">
    <source>
        <dbReference type="Proteomes" id="UP001204524"/>
    </source>
</evidence>
<organism evidence="13 14">
    <name type="scientific">Nocardioides pinisoli</name>
    <dbReference type="NCBI Taxonomy" id="2950279"/>
    <lineage>
        <taxon>Bacteria</taxon>
        <taxon>Bacillati</taxon>
        <taxon>Actinomycetota</taxon>
        <taxon>Actinomycetes</taxon>
        <taxon>Propionibacteriales</taxon>
        <taxon>Nocardioidaceae</taxon>
        <taxon>Nocardioides</taxon>
    </lineage>
</organism>
<sequence>MPVSSPPAVPARLRTARWFGVDDTWERPRPPLGRQDVVLAASVEAVSLLALELVRSAGGLDHTDAPVWTQWLAVSTGAALLLGRRRWPLVVASLAALHMFVAGVTMPQVMGQVSLQIVYFVALLSGVAYARDRRAMVVVIGTIVLFMFAWITWQFAVGSAAQDMVDATEDGERVGLFPAIPAAVAITLLVNVIYFGGAIVGGGVSWRAARQRIRLQEQAGTIAAQAGRLREQAVLDERLRIARELHDVVAHGVSAMGIQAGAARRVLDRDPEAARTALTHVEEASRDALTQMRRLLGTLREGPADREVDGDGDADTGSRDRTSEAGVDDLPDLVAQVRREGLAVHLDVVEDRPSATSSLPRGIGLAIYRTVQEALTNVRRHSTADTVSVVVRVDGAAAYAEVEVVDNGRPRHGTSGSGLGQLGIRERAATHDGQVDIGPRVTGGYRVRVRYPLTAS</sequence>
<dbReference type="InterPro" id="IPR003594">
    <property type="entry name" value="HATPase_dom"/>
</dbReference>
<feature type="transmembrane region" description="Helical" evidence="10">
    <location>
        <begin position="89"/>
        <end position="107"/>
    </location>
</feature>
<evidence type="ECO:0000256" key="6">
    <source>
        <dbReference type="ARBA" id="ARBA00022777"/>
    </source>
</evidence>
<dbReference type="EC" id="2.7.13.3" evidence="2"/>
<evidence type="ECO:0000259" key="11">
    <source>
        <dbReference type="Pfam" id="PF02518"/>
    </source>
</evidence>
<comment type="caution">
    <text evidence="13">The sequence shown here is derived from an EMBL/GenBank/DDBJ whole genome shotgun (WGS) entry which is preliminary data.</text>
</comment>
<reference evidence="13 14" key="1">
    <citation type="submission" date="2022-06" db="EMBL/GenBank/DDBJ databases">
        <authorList>
            <person name="So Y."/>
        </authorList>
    </citation>
    <scope>NUCLEOTIDE SEQUENCE [LARGE SCALE GENOMIC DNA]</scope>
    <source>
        <strain evidence="13 14">STR3</strain>
    </source>
</reference>
<evidence type="ECO:0000256" key="9">
    <source>
        <dbReference type="SAM" id="MobiDB-lite"/>
    </source>
</evidence>
<evidence type="ECO:0000256" key="4">
    <source>
        <dbReference type="ARBA" id="ARBA00022679"/>
    </source>
</evidence>
<keyword evidence="10" id="KW-0812">Transmembrane</keyword>
<accession>A0ABT1KXC9</accession>
<keyword evidence="5" id="KW-0547">Nucleotide-binding</keyword>
<evidence type="ECO:0000256" key="3">
    <source>
        <dbReference type="ARBA" id="ARBA00022553"/>
    </source>
</evidence>
<evidence type="ECO:0000259" key="12">
    <source>
        <dbReference type="Pfam" id="PF07730"/>
    </source>
</evidence>
<dbReference type="Pfam" id="PF07730">
    <property type="entry name" value="HisKA_3"/>
    <property type="match status" value="1"/>
</dbReference>
<dbReference type="InterPro" id="IPR036890">
    <property type="entry name" value="HATPase_C_sf"/>
</dbReference>
<dbReference type="Gene3D" id="3.30.565.10">
    <property type="entry name" value="Histidine kinase-like ATPase, C-terminal domain"/>
    <property type="match status" value="1"/>
</dbReference>
<feature type="transmembrane region" description="Helical" evidence="10">
    <location>
        <begin position="176"/>
        <end position="204"/>
    </location>
</feature>
<keyword evidence="7" id="KW-0067">ATP-binding</keyword>
<evidence type="ECO:0000313" key="13">
    <source>
        <dbReference type="EMBL" id="MCP3422420.1"/>
    </source>
</evidence>
<keyword evidence="3" id="KW-0597">Phosphoprotein</keyword>
<dbReference type="PANTHER" id="PTHR24421:SF10">
    <property type="entry name" value="NITRATE_NITRITE SENSOR PROTEIN NARQ"/>
    <property type="match status" value="1"/>
</dbReference>
<evidence type="ECO:0000256" key="2">
    <source>
        <dbReference type="ARBA" id="ARBA00012438"/>
    </source>
</evidence>
<feature type="transmembrane region" description="Helical" evidence="10">
    <location>
        <begin position="65"/>
        <end position="82"/>
    </location>
</feature>
<keyword evidence="10" id="KW-0472">Membrane</keyword>
<keyword evidence="4" id="KW-0808">Transferase</keyword>
<evidence type="ECO:0000256" key="8">
    <source>
        <dbReference type="ARBA" id="ARBA00023012"/>
    </source>
</evidence>
<dbReference type="Pfam" id="PF02518">
    <property type="entry name" value="HATPase_c"/>
    <property type="match status" value="1"/>
</dbReference>
<feature type="transmembrane region" description="Helical" evidence="10">
    <location>
        <begin position="137"/>
        <end position="156"/>
    </location>
</feature>
<gene>
    <name evidence="13" type="ORF">NCI01_11480</name>
</gene>
<name>A0ABT1KXC9_9ACTN</name>
<feature type="domain" description="Signal transduction histidine kinase subgroup 3 dimerisation and phosphoacceptor" evidence="12">
    <location>
        <begin position="237"/>
        <end position="302"/>
    </location>
</feature>
<comment type="catalytic activity">
    <reaction evidence="1">
        <text>ATP + protein L-histidine = ADP + protein N-phospho-L-histidine.</text>
        <dbReference type="EC" id="2.7.13.3"/>
    </reaction>
</comment>
<dbReference type="RefSeq" id="WP_254181614.1">
    <property type="nucleotide sequence ID" value="NZ_JANARS010000004.1"/>
</dbReference>
<dbReference type="EMBL" id="JANARS010000004">
    <property type="protein sequence ID" value="MCP3422420.1"/>
    <property type="molecule type" value="Genomic_DNA"/>
</dbReference>
<dbReference type="PANTHER" id="PTHR24421">
    <property type="entry name" value="NITRATE/NITRITE SENSOR PROTEIN NARX-RELATED"/>
    <property type="match status" value="1"/>
</dbReference>
<dbReference type="Gene3D" id="1.20.5.1930">
    <property type="match status" value="1"/>
</dbReference>
<dbReference type="CDD" id="cd16917">
    <property type="entry name" value="HATPase_UhpB-NarQ-NarX-like"/>
    <property type="match status" value="1"/>
</dbReference>